<dbReference type="EMBL" id="KV921602">
    <property type="protein sequence ID" value="ORE12817.1"/>
    <property type="molecule type" value="Genomic_DNA"/>
</dbReference>
<dbReference type="PANTHER" id="PTHR36978:SF4">
    <property type="entry name" value="P-LOOP CONTAINING NUCLEOSIDE TRIPHOSPHATE HYDROLASE PROTEIN"/>
    <property type="match status" value="1"/>
</dbReference>
<dbReference type="AlphaFoldDB" id="A0A1X0RLA8"/>
<evidence type="ECO:0008006" key="3">
    <source>
        <dbReference type="Google" id="ProtNLM"/>
    </source>
</evidence>
<organism evidence="1 2">
    <name type="scientific">Rhizopus microsporus</name>
    <dbReference type="NCBI Taxonomy" id="58291"/>
    <lineage>
        <taxon>Eukaryota</taxon>
        <taxon>Fungi</taxon>
        <taxon>Fungi incertae sedis</taxon>
        <taxon>Mucoromycota</taxon>
        <taxon>Mucoromycotina</taxon>
        <taxon>Mucoromycetes</taxon>
        <taxon>Mucorales</taxon>
        <taxon>Mucorineae</taxon>
        <taxon>Rhizopodaceae</taxon>
        <taxon>Rhizopus</taxon>
    </lineage>
</organism>
<dbReference type="InterPro" id="IPR040632">
    <property type="entry name" value="Sulfotransfer_4"/>
</dbReference>
<evidence type="ECO:0000313" key="2">
    <source>
        <dbReference type="Proteomes" id="UP000242381"/>
    </source>
</evidence>
<protein>
    <recommendedName>
        <fullName evidence="3">P-loop containing nucleoside triphosphate hydrolase protein</fullName>
    </recommendedName>
</protein>
<name>A0A1X0RLA8_RHIZD</name>
<dbReference type="Proteomes" id="UP000242381">
    <property type="component" value="Unassembled WGS sequence"/>
</dbReference>
<dbReference type="Gene3D" id="3.40.50.300">
    <property type="entry name" value="P-loop containing nucleotide triphosphate hydrolases"/>
    <property type="match status" value="1"/>
</dbReference>
<dbReference type="InterPro" id="IPR027417">
    <property type="entry name" value="P-loop_NTPase"/>
</dbReference>
<sequence>MAPLEIIGAGFGRTGTMSLRDALNYLGYRTHHMENVLLDPEQVPEIFENAYKYPDQPVDWERAYHGYNAAVDWPTAAFFDKLYAVYPDAKVILTIRDPEAWFASVSKTIHEWPGVDETWPQQILRARKMARVIVRDGELGGVNLQERKEELIQKFLNHIEHIKKIVKPENLLIMELGEGWEKLCDFLGVPIPPIPFPHSNKGDDFPKLLASIRNQCTEKSDTN</sequence>
<reference evidence="1 2" key="1">
    <citation type="journal article" date="2016" name="Proc. Natl. Acad. Sci. U.S.A.">
        <title>Lipid metabolic changes in an early divergent fungus govern the establishment of a mutualistic symbiosis with endobacteria.</title>
        <authorList>
            <person name="Lastovetsky O.A."/>
            <person name="Gaspar M.L."/>
            <person name="Mondo S.J."/>
            <person name="LaButti K.M."/>
            <person name="Sandor L."/>
            <person name="Grigoriev I.V."/>
            <person name="Henry S.A."/>
            <person name="Pawlowska T.E."/>
        </authorList>
    </citation>
    <scope>NUCLEOTIDE SEQUENCE [LARGE SCALE GENOMIC DNA]</scope>
    <source>
        <strain evidence="1 2">ATCC 11559</strain>
    </source>
</reference>
<proteinExistence type="predicted"/>
<gene>
    <name evidence="1" type="ORF">BCV71DRAFT_80364</name>
</gene>
<dbReference type="Pfam" id="PF17784">
    <property type="entry name" value="Sulfotransfer_4"/>
    <property type="match status" value="1"/>
</dbReference>
<dbReference type="SUPFAM" id="SSF52540">
    <property type="entry name" value="P-loop containing nucleoside triphosphate hydrolases"/>
    <property type="match status" value="1"/>
</dbReference>
<accession>A0A1X0RLA8</accession>
<dbReference type="OMA" id="CNTIHEW"/>
<dbReference type="PANTHER" id="PTHR36978">
    <property type="entry name" value="P-LOOP CONTAINING NUCLEOTIDE TRIPHOSPHATE HYDROLASE"/>
    <property type="match status" value="1"/>
</dbReference>
<evidence type="ECO:0000313" key="1">
    <source>
        <dbReference type="EMBL" id="ORE12817.1"/>
    </source>
</evidence>
<dbReference type="VEuPathDB" id="FungiDB:BCV72DRAFT_42489"/>